<dbReference type="AlphaFoldDB" id="A0A6S6TYJ9"/>
<proteinExistence type="predicted"/>
<organism evidence="3">
    <name type="scientific">uncultured Sulfurovum sp</name>
    <dbReference type="NCBI Taxonomy" id="269237"/>
    <lineage>
        <taxon>Bacteria</taxon>
        <taxon>Pseudomonadati</taxon>
        <taxon>Campylobacterota</taxon>
        <taxon>Epsilonproteobacteria</taxon>
        <taxon>Campylobacterales</taxon>
        <taxon>Sulfurovaceae</taxon>
        <taxon>Sulfurovum</taxon>
        <taxon>environmental samples</taxon>
    </lineage>
</organism>
<name>A0A6S6TYJ9_9BACT</name>
<evidence type="ECO:0000256" key="1">
    <source>
        <dbReference type="SAM" id="Coils"/>
    </source>
</evidence>
<protein>
    <submittedName>
        <fullName evidence="3">Uncharacterized protein</fullName>
    </submittedName>
</protein>
<dbReference type="EMBL" id="CACVAR010000309">
    <property type="protein sequence ID" value="CAA6820246.1"/>
    <property type="molecule type" value="Genomic_DNA"/>
</dbReference>
<feature type="transmembrane region" description="Helical" evidence="2">
    <location>
        <begin position="6"/>
        <end position="26"/>
    </location>
</feature>
<keyword evidence="1" id="KW-0175">Coiled coil</keyword>
<evidence type="ECO:0000256" key="2">
    <source>
        <dbReference type="SAM" id="Phobius"/>
    </source>
</evidence>
<feature type="coiled-coil region" evidence="1">
    <location>
        <begin position="109"/>
        <end position="136"/>
    </location>
</feature>
<keyword evidence="2" id="KW-1133">Transmembrane helix</keyword>
<keyword evidence="2" id="KW-0472">Membrane</keyword>
<accession>A0A6S6TYJ9</accession>
<gene>
    <name evidence="3" type="ORF">HELGO_WM21313</name>
</gene>
<keyword evidence="2" id="KW-0812">Transmembrane</keyword>
<reference evidence="3" key="1">
    <citation type="submission" date="2020-01" db="EMBL/GenBank/DDBJ databases">
        <authorList>
            <person name="Meier V. D."/>
            <person name="Meier V D."/>
        </authorList>
    </citation>
    <scope>NUCLEOTIDE SEQUENCE</scope>
    <source>
        <strain evidence="3">HLG_WM_MAG_03</strain>
    </source>
</reference>
<evidence type="ECO:0000313" key="3">
    <source>
        <dbReference type="EMBL" id="CAA6820246.1"/>
    </source>
</evidence>
<sequence length="183" mass="21679">MIDIIMQISAYLIIGILLGYFFGWLITKIYLTQKYQGKLDQFISTKSVDVKELDKVKAEIFKYKKENKLLKAQNARVSSGYDGQKYVLDQHNETLDEFQKRLLSKDGVIETLTSKLSEVEEKQRNIEKQYEEEIDAFMFERIELTKKYKDLLEKHTAFKKHQGMLKEKESWFSKFFSIPSNVH</sequence>